<dbReference type="Gene3D" id="3.80.10.10">
    <property type="entry name" value="Ribonuclease Inhibitor"/>
    <property type="match status" value="1"/>
</dbReference>
<sequence length="511" mass="58315">MHPALEILEIQEGIFCHYYHHGYTTPDLVALACTCKTFQEPALDLIWRFETSLRRFLNLFPEDAFIRGEKGDWFRVVRPLRPLVKADFERFSFYANRVRSFVFPEENTQHLDEILGAMAPCLSAGCLFPNLRSINFRHADVSWIRFFISKKLTEIWHQYRKPCAGLAFIAPAAPILEHLSISSPWHQGVDEDIPVVSALVQQTRQLFYLSTRTLSWDALVHLSNMLSLRRLTLHELALDAQPMTRLGPFTRLENLDFQIAPTSRLFGFLRLLSTPLAIKSFHIGVRDDIAAGSGRIHDMLADHLDHTCLCDIRLSIASYSPAEHIQTISRSALLRLHVFSNLTSLELHAARRITLTEGLLETLTRAWPRLEIFRLITQNTPDDPENQTKLPLRALQQFAKHCQRLRTLEIMFDATIPLPPPEDEGVVQTALTELRVSFSPISDSDTAQVAGYLFHLFPNIATLFYQLNSLLHILPGPNDRRRRTVGQHRPDRPGWTGVAGHLQGLHKAKEG</sequence>
<proteinExistence type="predicted"/>
<name>A0AAD7NH86_9AGAR</name>
<gene>
    <name evidence="1" type="ORF">DFH07DRAFT_816633</name>
</gene>
<dbReference type="Proteomes" id="UP001215280">
    <property type="component" value="Unassembled WGS sequence"/>
</dbReference>
<dbReference type="SUPFAM" id="SSF52047">
    <property type="entry name" value="RNI-like"/>
    <property type="match status" value="1"/>
</dbReference>
<evidence type="ECO:0008006" key="3">
    <source>
        <dbReference type="Google" id="ProtNLM"/>
    </source>
</evidence>
<evidence type="ECO:0000313" key="1">
    <source>
        <dbReference type="EMBL" id="KAJ7760214.1"/>
    </source>
</evidence>
<evidence type="ECO:0000313" key="2">
    <source>
        <dbReference type="Proteomes" id="UP001215280"/>
    </source>
</evidence>
<reference evidence="1" key="1">
    <citation type="submission" date="2023-03" db="EMBL/GenBank/DDBJ databases">
        <title>Massive genome expansion in bonnet fungi (Mycena s.s.) driven by repeated elements and novel gene families across ecological guilds.</title>
        <authorList>
            <consortium name="Lawrence Berkeley National Laboratory"/>
            <person name="Harder C.B."/>
            <person name="Miyauchi S."/>
            <person name="Viragh M."/>
            <person name="Kuo A."/>
            <person name="Thoen E."/>
            <person name="Andreopoulos B."/>
            <person name="Lu D."/>
            <person name="Skrede I."/>
            <person name="Drula E."/>
            <person name="Henrissat B."/>
            <person name="Morin E."/>
            <person name="Kohler A."/>
            <person name="Barry K."/>
            <person name="LaButti K."/>
            <person name="Morin E."/>
            <person name="Salamov A."/>
            <person name="Lipzen A."/>
            <person name="Mereny Z."/>
            <person name="Hegedus B."/>
            <person name="Baldrian P."/>
            <person name="Stursova M."/>
            <person name="Weitz H."/>
            <person name="Taylor A."/>
            <person name="Grigoriev I.V."/>
            <person name="Nagy L.G."/>
            <person name="Martin F."/>
            <person name="Kauserud H."/>
        </authorList>
    </citation>
    <scope>NUCLEOTIDE SEQUENCE</scope>
    <source>
        <strain evidence="1">CBHHK188m</strain>
    </source>
</reference>
<protein>
    <recommendedName>
        <fullName evidence="3">F-box domain-containing protein</fullName>
    </recommendedName>
</protein>
<keyword evidence="2" id="KW-1185">Reference proteome</keyword>
<organism evidence="1 2">
    <name type="scientific">Mycena maculata</name>
    <dbReference type="NCBI Taxonomy" id="230809"/>
    <lineage>
        <taxon>Eukaryota</taxon>
        <taxon>Fungi</taxon>
        <taxon>Dikarya</taxon>
        <taxon>Basidiomycota</taxon>
        <taxon>Agaricomycotina</taxon>
        <taxon>Agaricomycetes</taxon>
        <taxon>Agaricomycetidae</taxon>
        <taxon>Agaricales</taxon>
        <taxon>Marasmiineae</taxon>
        <taxon>Mycenaceae</taxon>
        <taxon>Mycena</taxon>
    </lineage>
</organism>
<accession>A0AAD7NH86</accession>
<comment type="caution">
    <text evidence="1">The sequence shown here is derived from an EMBL/GenBank/DDBJ whole genome shotgun (WGS) entry which is preliminary data.</text>
</comment>
<dbReference type="EMBL" id="JARJLG010000049">
    <property type="protein sequence ID" value="KAJ7760214.1"/>
    <property type="molecule type" value="Genomic_DNA"/>
</dbReference>
<dbReference type="InterPro" id="IPR032675">
    <property type="entry name" value="LRR_dom_sf"/>
</dbReference>
<dbReference type="AlphaFoldDB" id="A0AAD7NH86"/>